<dbReference type="InterPro" id="IPR036271">
    <property type="entry name" value="Tet_transcr_reg_TetR-rel_C_sf"/>
</dbReference>
<protein>
    <recommendedName>
        <fullName evidence="5">HTH tetR-type domain-containing protein</fullName>
    </recommendedName>
</protein>
<organism evidence="6 7">
    <name type="scientific">Lucifera butyrica</name>
    <dbReference type="NCBI Taxonomy" id="1351585"/>
    <lineage>
        <taxon>Bacteria</taxon>
        <taxon>Bacillati</taxon>
        <taxon>Bacillota</taxon>
        <taxon>Negativicutes</taxon>
        <taxon>Veillonellales</taxon>
        <taxon>Veillonellaceae</taxon>
        <taxon>Lucifera</taxon>
    </lineage>
</organism>
<dbReference type="GO" id="GO:0003677">
    <property type="term" value="F:DNA binding"/>
    <property type="evidence" value="ECO:0007669"/>
    <property type="project" value="UniProtKB-UniRule"/>
</dbReference>
<dbReference type="EMBL" id="UPPP01000105">
    <property type="protein sequence ID" value="VBB09010.1"/>
    <property type="molecule type" value="Genomic_DNA"/>
</dbReference>
<accession>A0A498RDV4</accession>
<dbReference type="PROSITE" id="PS50977">
    <property type="entry name" value="HTH_TETR_2"/>
    <property type="match status" value="1"/>
</dbReference>
<dbReference type="PANTHER" id="PTHR47506">
    <property type="entry name" value="TRANSCRIPTIONAL REGULATORY PROTEIN"/>
    <property type="match status" value="1"/>
</dbReference>
<name>A0A498RDV4_9FIRM</name>
<dbReference type="PANTHER" id="PTHR47506:SF6">
    <property type="entry name" value="HTH-TYPE TRANSCRIPTIONAL REPRESSOR NEMR"/>
    <property type="match status" value="1"/>
</dbReference>
<dbReference type="InterPro" id="IPR009057">
    <property type="entry name" value="Homeodomain-like_sf"/>
</dbReference>
<dbReference type="Gene3D" id="1.10.357.10">
    <property type="entry name" value="Tetracycline Repressor, domain 2"/>
    <property type="match status" value="1"/>
</dbReference>
<evidence type="ECO:0000313" key="7">
    <source>
        <dbReference type="Proteomes" id="UP000277811"/>
    </source>
</evidence>
<dbReference type="AlphaFoldDB" id="A0A498RDV4"/>
<keyword evidence="7" id="KW-1185">Reference proteome</keyword>
<gene>
    <name evidence="6" type="ORF">LUCI_4296</name>
</gene>
<keyword evidence="2 4" id="KW-0238">DNA-binding</keyword>
<dbReference type="Gene3D" id="1.10.10.60">
    <property type="entry name" value="Homeodomain-like"/>
    <property type="match status" value="1"/>
</dbReference>
<evidence type="ECO:0000256" key="3">
    <source>
        <dbReference type="ARBA" id="ARBA00023163"/>
    </source>
</evidence>
<evidence type="ECO:0000313" key="6">
    <source>
        <dbReference type="EMBL" id="VBB09010.1"/>
    </source>
</evidence>
<proteinExistence type="predicted"/>
<feature type="DNA-binding region" description="H-T-H motif" evidence="4">
    <location>
        <begin position="26"/>
        <end position="45"/>
    </location>
</feature>
<evidence type="ECO:0000256" key="2">
    <source>
        <dbReference type="ARBA" id="ARBA00023125"/>
    </source>
</evidence>
<dbReference type="RefSeq" id="WP_165866097.1">
    <property type="nucleotide sequence ID" value="NZ_UPPP01000105.1"/>
</dbReference>
<keyword evidence="3" id="KW-0804">Transcription</keyword>
<feature type="domain" description="HTH tetR-type" evidence="5">
    <location>
        <begin position="3"/>
        <end position="63"/>
    </location>
</feature>
<evidence type="ECO:0000256" key="1">
    <source>
        <dbReference type="ARBA" id="ARBA00023015"/>
    </source>
</evidence>
<sequence length="208" mass="24533">MSRKTRDEIKKVALILFAEIGYDATSMEKIATGVGIKKSSLYAFITSKEALFWEIYEDLKSQYHNYMEQLLTFSESMPPPERLYYLFRQYLVNIQDCSEQEASAVRAFWIRAMFFPPAVLKDKLLKKALAQEMELMERYKEIICDGIRQGFIQEVPPEEILLSYYSLRQGLFSLMNVFMTELTEEQKLDKLDKVWQNYWQGISAKNHL</sequence>
<evidence type="ECO:0000259" key="5">
    <source>
        <dbReference type="PROSITE" id="PS50977"/>
    </source>
</evidence>
<dbReference type="Proteomes" id="UP000277811">
    <property type="component" value="Unassembled WGS sequence"/>
</dbReference>
<keyword evidence="1" id="KW-0805">Transcription regulation</keyword>
<dbReference type="SUPFAM" id="SSF48498">
    <property type="entry name" value="Tetracyclin repressor-like, C-terminal domain"/>
    <property type="match status" value="1"/>
</dbReference>
<dbReference type="SUPFAM" id="SSF46689">
    <property type="entry name" value="Homeodomain-like"/>
    <property type="match status" value="1"/>
</dbReference>
<dbReference type="InterPro" id="IPR001647">
    <property type="entry name" value="HTH_TetR"/>
</dbReference>
<reference evidence="6 7" key="1">
    <citation type="submission" date="2018-06" db="EMBL/GenBank/DDBJ databases">
        <authorList>
            <person name="Strepis N."/>
        </authorList>
    </citation>
    <scope>NUCLEOTIDE SEQUENCE [LARGE SCALE GENOMIC DNA]</scope>
    <source>
        <strain evidence="6">LUCI</strain>
    </source>
</reference>
<dbReference type="Pfam" id="PF00440">
    <property type="entry name" value="TetR_N"/>
    <property type="match status" value="1"/>
</dbReference>
<evidence type="ECO:0000256" key="4">
    <source>
        <dbReference type="PROSITE-ProRule" id="PRU00335"/>
    </source>
</evidence>